<dbReference type="CDD" id="cd06257">
    <property type="entry name" value="DnaJ"/>
    <property type="match status" value="1"/>
</dbReference>
<dbReference type="InterPro" id="IPR001623">
    <property type="entry name" value="DnaJ_domain"/>
</dbReference>
<evidence type="ECO:0000259" key="1">
    <source>
        <dbReference type="PROSITE" id="PS50076"/>
    </source>
</evidence>
<dbReference type="SMART" id="SM00271">
    <property type="entry name" value="DnaJ"/>
    <property type="match status" value="1"/>
</dbReference>
<proteinExistence type="predicted"/>
<dbReference type="EMBL" id="OX336137">
    <property type="protein sequence ID" value="CAI2718594.1"/>
    <property type="molecule type" value="Genomic_DNA"/>
</dbReference>
<dbReference type="PROSITE" id="PS50076">
    <property type="entry name" value="DNAJ_2"/>
    <property type="match status" value="1"/>
</dbReference>
<dbReference type="RefSeq" id="WP_282011486.1">
    <property type="nucleotide sequence ID" value="NZ_OX336137.1"/>
</dbReference>
<dbReference type="SUPFAM" id="SSF46565">
    <property type="entry name" value="Chaperone J-domain"/>
    <property type="match status" value="1"/>
</dbReference>
<dbReference type="SUPFAM" id="SSF49493">
    <property type="entry name" value="HSP40/DnaJ peptide-binding domain"/>
    <property type="match status" value="1"/>
</dbReference>
<dbReference type="InterPro" id="IPR036869">
    <property type="entry name" value="J_dom_sf"/>
</dbReference>
<dbReference type="Pfam" id="PF00226">
    <property type="entry name" value="DnaJ"/>
    <property type="match status" value="1"/>
</dbReference>
<sequence>MKTHSKNYYHILGVAETASSEEIKKAYRKLAVETHPDHNPNDPQAEERFKNITEAYGVLMDPKKRQEYDLSRKFSEGQSGPQFNYSQQEIFENMFRQAFGRDMFNNLNQDFQKSGFRHGTGFFETLLFTGAAGSLAKMLRMIPGPIGRIGTGLWILQSVGTTLYTMNRKRKAEKGDAAGDVDTSQQPNLLKKVKGLFVKPETDTHQNALNLHFKISIQPEEAREGTKKELSYKLGDHTEHLLVGIPAGIQSGGRLRIRNKGQKQGDRRGDLIVTVDVAT</sequence>
<dbReference type="Gene3D" id="1.10.287.110">
    <property type="entry name" value="DnaJ domain"/>
    <property type="match status" value="1"/>
</dbReference>
<feature type="domain" description="J" evidence="1">
    <location>
        <begin position="7"/>
        <end position="72"/>
    </location>
</feature>
<evidence type="ECO:0000313" key="3">
    <source>
        <dbReference type="Proteomes" id="UP001157733"/>
    </source>
</evidence>
<dbReference type="PRINTS" id="PR00625">
    <property type="entry name" value="JDOMAIN"/>
</dbReference>
<evidence type="ECO:0000313" key="2">
    <source>
        <dbReference type="EMBL" id="CAI2718594.1"/>
    </source>
</evidence>
<keyword evidence="3" id="KW-1185">Reference proteome</keyword>
<name>A0ABN8VXU4_9BACT</name>
<gene>
    <name evidence="2" type="ORF">NSPWAT_1735</name>
</gene>
<dbReference type="InterPro" id="IPR002939">
    <property type="entry name" value="DnaJ_C"/>
</dbReference>
<dbReference type="Proteomes" id="UP001157733">
    <property type="component" value="Chromosome"/>
</dbReference>
<reference evidence="2 3" key="1">
    <citation type="submission" date="2022-09" db="EMBL/GenBank/DDBJ databases">
        <authorList>
            <person name="Kop L."/>
        </authorList>
    </citation>
    <scope>NUCLEOTIDE SEQUENCE [LARGE SCALE GENOMIC DNA]</scope>
    <source>
        <strain evidence="2 3">347</strain>
    </source>
</reference>
<dbReference type="PANTHER" id="PTHR43948">
    <property type="entry name" value="DNAJ HOMOLOG SUBFAMILY B"/>
    <property type="match status" value="1"/>
</dbReference>
<accession>A0ABN8VXU4</accession>
<dbReference type="InterPro" id="IPR008971">
    <property type="entry name" value="HSP40/DnaJ_pept-bd"/>
</dbReference>
<organism evidence="2 3">
    <name type="scientific">Nitrospina watsonii</name>
    <dbReference type="NCBI Taxonomy" id="1323948"/>
    <lineage>
        <taxon>Bacteria</taxon>
        <taxon>Pseudomonadati</taxon>
        <taxon>Nitrospinota/Tectimicrobiota group</taxon>
        <taxon>Nitrospinota</taxon>
        <taxon>Nitrospinia</taxon>
        <taxon>Nitrospinales</taxon>
        <taxon>Nitrospinaceae</taxon>
        <taxon>Nitrospina</taxon>
    </lineage>
</organism>
<dbReference type="Gene3D" id="2.60.260.20">
    <property type="entry name" value="Urease metallochaperone UreE, N-terminal domain"/>
    <property type="match status" value="1"/>
</dbReference>
<dbReference type="PANTHER" id="PTHR43948:SF10">
    <property type="entry name" value="MRJ, ISOFORM E"/>
    <property type="match status" value="1"/>
</dbReference>
<protein>
    <submittedName>
        <fullName evidence="2">Chaperone protein DnaJ</fullName>
    </submittedName>
</protein>
<dbReference type="Pfam" id="PF01556">
    <property type="entry name" value="DnaJ_C"/>
    <property type="match status" value="1"/>
</dbReference>